<sequence length="136" mass="15169">MSRPEIHLTSPQQLRRQSETRERGQVGAMLSLAKSGNNNMNLYLVGAEDAEYTVDCFTKMEAVWTAVAQDHSNDLGKQAYALKTANMYWQMHEDAEKKFADVGGTWPSAGVSLAQHIRSKLPDVRIDWDAGVAENN</sequence>
<protein>
    <submittedName>
        <fullName evidence="2">Uncharacterized protein</fullName>
    </submittedName>
</protein>
<reference evidence="2" key="1">
    <citation type="submission" date="2023-03" db="EMBL/GenBank/DDBJ databases">
        <title>Massive genome expansion in bonnet fungi (Mycena s.s.) driven by repeated elements and novel gene families across ecological guilds.</title>
        <authorList>
            <consortium name="Lawrence Berkeley National Laboratory"/>
            <person name="Harder C.B."/>
            <person name="Miyauchi S."/>
            <person name="Viragh M."/>
            <person name="Kuo A."/>
            <person name="Thoen E."/>
            <person name="Andreopoulos B."/>
            <person name="Lu D."/>
            <person name="Skrede I."/>
            <person name="Drula E."/>
            <person name="Henrissat B."/>
            <person name="Morin E."/>
            <person name="Kohler A."/>
            <person name="Barry K."/>
            <person name="LaButti K."/>
            <person name="Morin E."/>
            <person name="Salamov A."/>
            <person name="Lipzen A."/>
            <person name="Mereny Z."/>
            <person name="Hegedus B."/>
            <person name="Baldrian P."/>
            <person name="Stursova M."/>
            <person name="Weitz H."/>
            <person name="Taylor A."/>
            <person name="Grigoriev I.V."/>
            <person name="Nagy L.G."/>
            <person name="Martin F."/>
            <person name="Kauserud H."/>
        </authorList>
    </citation>
    <scope>NUCLEOTIDE SEQUENCE</scope>
    <source>
        <strain evidence="2">CBHHK002</strain>
    </source>
</reference>
<evidence type="ECO:0000313" key="3">
    <source>
        <dbReference type="Proteomes" id="UP001218218"/>
    </source>
</evidence>
<dbReference type="EMBL" id="JARIHO010000087">
    <property type="protein sequence ID" value="KAJ7307779.1"/>
    <property type="molecule type" value="Genomic_DNA"/>
</dbReference>
<accession>A0AAD6Z555</accession>
<evidence type="ECO:0000313" key="2">
    <source>
        <dbReference type="EMBL" id="KAJ7307779.1"/>
    </source>
</evidence>
<keyword evidence="3" id="KW-1185">Reference proteome</keyword>
<evidence type="ECO:0000256" key="1">
    <source>
        <dbReference type="SAM" id="MobiDB-lite"/>
    </source>
</evidence>
<organism evidence="2 3">
    <name type="scientific">Mycena albidolilacea</name>
    <dbReference type="NCBI Taxonomy" id="1033008"/>
    <lineage>
        <taxon>Eukaryota</taxon>
        <taxon>Fungi</taxon>
        <taxon>Dikarya</taxon>
        <taxon>Basidiomycota</taxon>
        <taxon>Agaricomycotina</taxon>
        <taxon>Agaricomycetes</taxon>
        <taxon>Agaricomycetidae</taxon>
        <taxon>Agaricales</taxon>
        <taxon>Marasmiineae</taxon>
        <taxon>Mycenaceae</taxon>
        <taxon>Mycena</taxon>
    </lineage>
</organism>
<dbReference type="Proteomes" id="UP001218218">
    <property type="component" value="Unassembled WGS sequence"/>
</dbReference>
<comment type="caution">
    <text evidence="2">The sequence shown here is derived from an EMBL/GenBank/DDBJ whole genome shotgun (WGS) entry which is preliminary data.</text>
</comment>
<gene>
    <name evidence="2" type="ORF">DFH08DRAFT_824090</name>
</gene>
<name>A0AAD6Z555_9AGAR</name>
<proteinExistence type="predicted"/>
<feature type="region of interest" description="Disordered" evidence="1">
    <location>
        <begin position="1"/>
        <end position="23"/>
    </location>
</feature>
<dbReference type="AlphaFoldDB" id="A0AAD6Z555"/>